<evidence type="ECO:0000259" key="1">
    <source>
        <dbReference type="Pfam" id="PF12680"/>
    </source>
</evidence>
<comment type="caution">
    <text evidence="2">The sequence shown here is derived from an EMBL/GenBank/DDBJ whole genome shotgun (WGS) entry which is preliminary data.</text>
</comment>
<sequence length="314" mass="34714">MSASSWAVIRSRDCSSNSRDTRRAARMPTRLPKFTDRRCQGSLVSVSTMTFTTDIGSLTSRYTAVWNEPDHTRRRKAIAELWTEDGVEYSEVGEYRGHDAIEARVTSAYEQFVTTGGFVFVPAGDSVTHHNAVTFSTHMVPAAGGVPVWSGAVFMLLDQDGRIQHDYQFTGKDAGTRAVVAEFLRRLTEGDPDSIADLFADTVDWQLDWPAAGHPAVPWIRQRSTRTDVADHFRALNEFHIPEKRGGATPTVLVDGPDAVVLGDIRQTVKATGRTYSARCALRLTIEDGVITRYHVYEDSLTVAQALTDNGPVH</sequence>
<dbReference type="InterPro" id="IPR037401">
    <property type="entry name" value="SnoaL-like"/>
</dbReference>
<feature type="domain" description="SnoaL-like" evidence="1">
    <location>
        <begin position="61"/>
        <end position="164"/>
    </location>
</feature>
<reference evidence="2 3" key="1">
    <citation type="submission" date="2020-04" db="EMBL/GenBank/DDBJ databases">
        <title>MicrobeNet Type strains.</title>
        <authorList>
            <person name="Nicholson A.C."/>
        </authorList>
    </citation>
    <scope>NUCLEOTIDE SEQUENCE [LARGE SCALE GENOMIC DNA]</scope>
    <source>
        <strain evidence="2 3">DSM 45078</strain>
    </source>
</reference>
<dbReference type="EMBL" id="JAAXOO010000001">
    <property type="protein sequence ID" value="NKY31838.1"/>
    <property type="molecule type" value="Genomic_DNA"/>
</dbReference>
<dbReference type="InterPro" id="IPR032710">
    <property type="entry name" value="NTF2-like_dom_sf"/>
</dbReference>
<protein>
    <submittedName>
        <fullName evidence="2">SnoaL-like domain-containing protein</fullName>
    </submittedName>
</protein>
<name>A0A846X7D8_9NOCA</name>
<feature type="domain" description="SnoaL-like" evidence="1">
    <location>
        <begin position="180"/>
        <end position="294"/>
    </location>
</feature>
<accession>A0A846X7D8</accession>
<dbReference type="Proteomes" id="UP000565715">
    <property type="component" value="Unassembled WGS sequence"/>
</dbReference>
<evidence type="ECO:0000313" key="3">
    <source>
        <dbReference type="Proteomes" id="UP000565715"/>
    </source>
</evidence>
<dbReference type="AlphaFoldDB" id="A0A846X7D8"/>
<dbReference type="SUPFAM" id="SSF54427">
    <property type="entry name" value="NTF2-like"/>
    <property type="match status" value="2"/>
</dbReference>
<evidence type="ECO:0000313" key="2">
    <source>
        <dbReference type="EMBL" id="NKY31838.1"/>
    </source>
</evidence>
<organism evidence="2 3">
    <name type="scientific">Nocardia speluncae</name>
    <dbReference type="NCBI Taxonomy" id="419477"/>
    <lineage>
        <taxon>Bacteria</taxon>
        <taxon>Bacillati</taxon>
        <taxon>Actinomycetota</taxon>
        <taxon>Actinomycetes</taxon>
        <taxon>Mycobacteriales</taxon>
        <taxon>Nocardiaceae</taxon>
        <taxon>Nocardia</taxon>
    </lineage>
</organism>
<proteinExistence type="predicted"/>
<keyword evidence="3" id="KW-1185">Reference proteome</keyword>
<dbReference type="Pfam" id="PF12680">
    <property type="entry name" value="SnoaL_2"/>
    <property type="match status" value="2"/>
</dbReference>
<dbReference type="Gene3D" id="3.10.450.50">
    <property type="match status" value="2"/>
</dbReference>
<gene>
    <name evidence="2" type="ORF">HGA13_01930</name>
</gene>